<evidence type="ECO:0000256" key="6">
    <source>
        <dbReference type="ARBA" id="ARBA00022927"/>
    </source>
</evidence>
<keyword evidence="11" id="KW-1185">Reference proteome</keyword>
<evidence type="ECO:0000256" key="4">
    <source>
        <dbReference type="ARBA" id="ARBA00022741"/>
    </source>
</evidence>
<reference evidence="10 11" key="1">
    <citation type="submission" date="2019-04" db="EMBL/GenBank/DDBJ databases">
        <title>Draft genome sequence of Youngimonas vesicularis.</title>
        <authorList>
            <person name="Hameed A."/>
        </authorList>
    </citation>
    <scope>NUCLEOTIDE SEQUENCE [LARGE SCALE GENOMIC DNA]</scope>
    <source>
        <strain evidence="10 11">CC-AMW-E</strain>
    </source>
</reference>
<dbReference type="InterPro" id="IPR005714">
    <property type="entry name" value="ATPase_T3SS_FliI/YscN"/>
</dbReference>
<dbReference type="GO" id="GO:0030254">
    <property type="term" value="P:protein secretion by the type III secretion system"/>
    <property type="evidence" value="ECO:0007669"/>
    <property type="project" value="InterPro"/>
</dbReference>
<evidence type="ECO:0000256" key="2">
    <source>
        <dbReference type="ARBA" id="ARBA00022448"/>
    </source>
</evidence>
<keyword evidence="5" id="KW-0067">ATP-binding</keyword>
<dbReference type="RefSeq" id="WP_136339032.1">
    <property type="nucleotide sequence ID" value="NZ_SSMD01000004.1"/>
</dbReference>
<dbReference type="SMART" id="SM00382">
    <property type="entry name" value="AAA"/>
    <property type="match status" value="1"/>
</dbReference>
<protein>
    <submittedName>
        <fullName evidence="10">FliI/YscN family ATPase</fullName>
    </submittedName>
</protein>
<evidence type="ECO:0000256" key="7">
    <source>
        <dbReference type="ARBA" id="ARBA00022967"/>
    </source>
</evidence>
<evidence type="ECO:0000256" key="1">
    <source>
        <dbReference type="ARBA" id="ARBA00004496"/>
    </source>
</evidence>
<evidence type="ECO:0000256" key="3">
    <source>
        <dbReference type="ARBA" id="ARBA00022490"/>
    </source>
</evidence>
<dbReference type="OrthoDB" id="9801639at2"/>
<dbReference type="InterPro" id="IPR003593">
    <property type="entry name" value="AAA+_ATPase"/>
</dbReference>
<keyword evidence="3" id="KW-0963">Cytoplasm</keyword>
<dbReference type="InterPro" id="IPR050053">
    <property type="entry name" value="ATPase_alpha/beta_chains"/>
</dbReference>
<dbReference type="InterPro" id="IPR040627">
    <property type="entry name" value="T3SS_ATPase_C"/>
</dbReference>
<dbReference type="EMBL" id="SSMD01000004">
    <property type="protein sequence ID" value="THD73820.1"/>
    <property type="molecule type" value="Genomic_DNA"/>
</dbReference>
<dbReference type="AlphaFoldDB" id="A0A4S3MAH1"/>
<feature type="region of interest" description="Disordered" evidence="8">
    <location>
        <begin position="441"/>
        <end position="472"/>
    </location>
</feature>
<dbReference type="Pfam" id="PF00006">
    <property type="entry name" value="ATP-synt_ab"/>
    <property type="match status" value="1"/>
</dbReference>
<dbReference type="SUPFAM" id="SSF52540">
    <property type="entry name" value="P-loop containing nucleoside triphosphate hydrolases"/>
    <property type="match status" value="1"/>
</dbReference>
<name>A0A4S3MAH1_9RHOB</name>
<dbReference type="GO" id="GO:0005737">
    <property type="term" value="C:cytoplasm"/>
    <property type="evidence" value="ECO:0007669"/>
    <property type="project" value="UniProtKB-SubCell"/>
</dbReference>
<dbReference type="GO" id="GO:0046933">
    <property type="term" value="F:proton-transporting ATP synthase activity, rotational mechanism"/>
    <property type="evidence" value="ECO:0007669"/>
    <property type="project" value="TreeGrafter"/>
</dbReference>
<sequence length="472" mass="50577">MLATDLNCLKAQISKIPAVRRIGRVSGVKAGVIHVRGLARHAAIGDQLVLTRQTGASLRGEVVRLEADELIMLPDDPYEGVSLGDSVALCPPASIAPAENWIGRVIDPYGRPLDGRPLLRGFVSRALQSPPPAPSQRRALGPRLNTGLAVMNTMLPIVRGQRLGLFAGSGVGKSSMLAHLAQNMQADVVVIALIGERGRELRDFVEDTLGEKGMQRSVIVAATSDQSALARRRCGWTAMAIAEYFRDQGQQVLFLADSITRFAEAHREVAVASGEAPALRGFPPSTAHMIMSLCERAGPGVPDQGDITALFSVLVAGSDMDEPIADILRGVLDGHVVMDRAIAERGRYPAINLLRSVSRSLPGAATAPENALIAEARQLLGAYDRSEMMIRSGLYTPGNDEILDRAVSVWAELDAFVGQIETQGTDASFAKLQLMLRRARATQKPAKVLPPSGRPSTGPQQNKGNRPRIRQG</sequence>
<feature type="domain" description="AAA+ ATPase" evidence="9">
    <location>
        <begin position="159"/>
        <end position="343"/>
    </location>
</feature>
<keyword evidence="2" id="KW-0813">Transport</keyword>
<dbReference type="Proteomes" id="UP000306113">
    <property type="component" value="Unassembled WGS sequence"/>
</dbReference>
<dbReference type="FunFam" id="3.40.50.12240:FF:000002">
    <property type="entry name" value="Flagellum-specific ATP synthase FliI"/>
    <property type="match status" value="1"/>
</dbReference>
<gene>
    <name evidence="10" type="ORF">E7681_09395</name>
</gene>
<proteinExistence type="predicted"/>
<dbReference type="InterPro" id="IPR027417">
    <property type="entry name" value="P-loop_NTPase"/>
</dbReference>
<evidence type="ECO:0000256" key="8">
    <source>
        <dbReference type="SAM" id="MobiDB-lite"/>
    </source>
</evidence>
<organism evidence="10 11">
    <name type="scientific">Thalassobius vesicularis</name>
    <dbReference type="NCBI Taxonomy" id="1294297"/>
    <lineage>
        <taxon>Bacteria</taxon>
        <taxon>Pseudomonadati</taxon>
        <taxon>Pseudomonadota</taxon>
        <taxon>Alphaproteobacteria</taxon>
        <taxon>Rhodobacterales</taxon>
        <taxon>Roseobacteraceae</taxon>
        <taxon>Thalassovita</taxon>
    </lineage>
</organism>
<keyword evidence="6" id="KW-0653">Protein transport</keyword>
<keyword evidence="4" id="KW-0547">Nucleotide-binding</keyword>
<evidence type="ECO:0000313" key="10">
    <source>
        <dbReference type="EMBL" id="THD73820.1"/>
    </source>
</evidence>
<dbReference type="GO" id="GO:0030257">
    <property type="term" value="C:type III protein secretion system complex"/>
    <property type="evidence" value="ECO:0007669"/>
    <property type="project" value="InterPro"/>
</dbReference>
<accession>A0A4S3MAH1</accession>
<comment type="subcellular location">
    <subcellularLocation>
        <location evidence="1">Cytoplasm</location>
    </subcellularLocation>
</comment>
<dbReference type="GO" id="GO:0005524">
    <property type="term" value="F:ATP binding"/>
    <property type="evidence" value="ECO:0007669"/>
    <property type="project" value="UniProtKB-KW"/>
</dbReference>
<keyword evidence="7" id="KW-1278">Translocase</keyword>
<feature type="compositionally biased region" description="Polar residues" evidence="8">
    <location>
        <begin position="454"/>
        <end position="464"/>
    </location>
</feature>
<dbReference type="NCBIfam" id="TIGR01026">
    <property type="entry name" value="fliI_yscN"/>
    <property type="match status" value="1"/>
</dbReference>
<dbReference type="CDD" id="cd01136">
    <property type="entry name" value="ATPase_flagellum-secretory_path_III"/>
    <property type="match status" value="1"/>
</dbReference>
<comment type="caution">
    <text evidence="10">The sequence shown here is derived from an EMBL/GenBank/DDBJ whole genome shotgun (WGS) entry which is preliminary data.</text>
</comment>
<dbReference type="GO" id="GO:0016887">
    <property type="term" value="F:ATP hydrolysis activity"/>
    <property type="evidence" value="ECO:0007669"/>
    <property type="project" value="InterPro"/>
</dbReference>
<dbReference type="Pfam" id="PF18269">
    <property type="entry name" value="T3SS_ATPase_C"/>
    <property type="match status" value="1"/>
</dbReference>
<dbReference type="PANTHER" id="PTHR15184:SF9">
    <property type="entry name" value="SPI-1 TYPE 3 SECRETION SYSTEM ATPASE"/>
    <property type="match status" value="1"/>
</dbReference>
<evidence type="ECO:0000256" key="5">
    <source>
        <dbReference type="ARBA" id="ARBA00022840"/>
    </source>
</evidence>
<dbReference type="PANTHER" id="PTHR15184">
    <property type="entry name" value="ATP SYNTHASE"/>
    <property type="match status" value="1"/>
</dbReference>
<evidence type="ECO:0000259" key="9">
    <source>
        <dbReference type="SMART" id="SM00382"/>
    </source>
</evidence>
<dbReference type="Gene3D" id="3.40.50.12240">
    <property type="match status" value="1"/>
</dbReference>
<dbReference type="InterPro" id="IPR000194">
    <property type="entry name" value="ATPase_F1/V1/A1_a/bsu_nucl-bd"/>
</dbReference>
<evidence type="ECO:0000313" key="11">
    <source>
        <dbReference type="Proteomes" id="UP000306113"/>
    </source>
</evidence>